<gene>
    <name evidence="3" type="ORF">ACFQNJ_15425</name>
</gene>
<dbReference type="SUPFAM" id="SSF46565">
    <property type="entry name" value="Chaperone J-domain"/>
    <property type="match status" value="1"/>
</dbReference>
<feature type="compositionally biased region" description="Basic and acidic residues" evidence="2">
    <location>
        <begin position="1"/>
        <end position="15"/>
    </location>
</feature>
<dbReference type="Proteomes" id="UP001596495">
    <property type="component" value="Unassembled WGS sequence"/>
</dbReference>
<evidence type="ECO:0000256" key="2">
    <source>
        <dbReference type="SAM" id="MobiDB-lite"/>
    </source>
</evidence>
<feature type="region of interest" description="Disordered" evidence="2">
    <location>
        <begin position="1"/>
        <end position="46"/>
    </location>
</feature>
<evidence type="ECO:0008006" key="5">
    <source>
        <dbReference type="Google" id="ProtNLM"/>
    </source>
</evidence>
<feature type="compositionally biased region" description="Low complexity" evidence="2">
    <location>
        <begin position="209"/>
        <end position="218"/>
    </location>
</feature>
<keyword evidence="4" id="KW-1185">Reference proteome</keyword>
<organism evidence="3 4">
    <name type="scientific">Hydrogenophaga bisanensis</name>
    <dbReference type="NCBI Taxonomy" id="439611"/>
    <lineage>
        <taxon>Bacteria</taxon>
        <taxon>Pseudomonadati</taxon>
        <taxon>Pseudomonadota</taxon>
        <taxon>Betaproteobacteria</taxon>
        <taxon>Burkholderiales</taxon>
        <taxon>Comamonadaceae</taxon>
        <taxon>Hydrogenophaga</taxon>
    </lineage>
</organism>
<keyword evidence="1" id="KW-0175">Coiled coil</keyword>
<evidence type="ECO:0000256" key="1">
    <source>
        <dbReference type="SAM" id="Coils"/>
    </source>
</evidence>
<evidence type="ECO:0000313" key="3">
    <source>
        <dbReference type="EMBL" id="MFC7435906.1"/>
    </source>
</evidence>
<feature type="coiled-coil region" evidence="1">
    <location>
        <begin position="46"/>
        <end position="73"/>
    </location>
</feature>
<feature type="region of interest" description="Disordered" evidence="2">
    <location>
        <begin position="192"/>
        <end position="218"/>
    </location>
</feature>
<dbReference type="Gene3D" id="1.10.287.110">
    <property type="entry name" value="DnaJ domain"/>
    <property type="match status" value="1"/>
</dbReference>
<dbReference type="InterPro" id="IPR036869">
    <property type="entry name" value="J_dom_sf"/>
</dbReference>
<sequence length="380" mass="42985">MPRPFEDDPRFRADPADAPQGSDPLAGRQVRAVAGAGRPSEASRAWQQQMARLERLQQQIDDLEALARDERERRSRELNPLQLRRRELMVALAQGLAGRLEDKSLSERQRQVARERVCAVAAQLADEGDAGMRELHDRCSPRSWQDRRRDAAQDLRLKLEARLGEVLDLGDAPLSPELVWRVGLEKLRDLQEGRRGQRQERAQARQARRGTAATPDAVQAQVAEADQTLRQIYRQLASAWHPDREPDEQERRRKTELMGQANAAYERRDLLSLLRLQGQAVQGGVGAVGQPPADERLAAMTLLLKRQVAECERSRAALQSDLALEFDLPPGQAAQPQTLAVDRQAKREALQLAIRDRERDLRCLDEVSALRRWLNAPWVG</sequence>
<feature type="compositionally biased region" description="Basic and acidic residues" evidence="2">
    <location>
        <begin position="192"/>
        <end position="203"/>
    </location>
</feature>
<protein>
    <recommendedName>
        <fullName evidence="5">DnaJ-like protein</fullName>
    </recommendedName>
</protein>
<reference evidence="4" key="1">
    <citation type="journal article" date="2019" name="Int. J. Syst. Evol. Microbiol.">
        <title>The Global Catalogue of Microorganisms (GCM) 10K type strain sequencing project: providing services to taxonomists for standard genome sequencing and annotation.</title>
        <authorList>
            <consortium name="The Broad Institute Genomics Platform"/>
            <consortium name="The Broad Institute Genome Sequencing Center for Infectious Disease"/>
            <person name="Wu L."/>
            <person name="Ma J."/>
        </authorList>
    </citation>
    <scope>NUCLEOTIDE SEQUENCE [LARGE SCALE GENOMIC DNA]</scope>
    <source>
        <strain evidence="4">CCUG 54518</strain>
    </source>
</reference>
<feature type="compositionally biased region" description="Low complexity" evidence="2">
    <location>
        <begin position="26"/>
        <end position="38"/>
    </location>
</feature>
<accession>A0ABW2RCX4</accession>
<name>A0ABW2RCX4_9BURK</name>
<dbReference type="RefSeq" id="WP_382259176.1">
    <property type="nucleotide sequence ID" value="NZ_JBHTBX010000011.1"/>
</dbReference>
<evidence type="ECO:0000313" key="4">
    <source>
        <dbReference type="Proteomes" id="UP001596495"/>
    </source>
</evidence>
<proteinExistence type="predicted"/>
<dbReference type="EMBL" id="JBHTBX010000011">
    <property type="protein sequence ID" value="MFC7435906.1"/>
    <property type="molecule type" value="Genomic_DNA"/>
</dbReference>
<dbReference type="InterPro" id="IPR001623">
    <property type="entry name" value="DnaJ_domain"/>
</dbReference>
<comment type="caution">
    <text evidence="3">The sequence shown here is derived from an EMBL/GenBank/DDBJ whole genome shotgun (WGS) entry which is preliminary data.</text>
</comment>
<dbReference type="CDD" id="cd06257">
    <property type="entry name" value="DnaJ"/>
    <property type="match status" value="1"/>
</dbReference>